<keyword evidence="9" id="KW-1185">Reference proteome</keyword>
<dbReference type="Gene3D" id="3.50.50.60">
    <property type="entry name" value="FAD/NAD(P)-binding domain"/>
    <property type="match status" value="1"/>
</dbReference>
<feature type="region of interest" description="Disordered" evidence="5">
    <location>
        <begin position="519"/>
        <end position="545"/>
    </location>
</feature>
<dbReference type="GO" id="GO:0016491">
    <property type="term" value="F:oxidoreductase activity"/>
    <property type="evidence" value="ECO:0007669"/>
    <property type="project" value="UniProtKB-KW"/>
</dbReference>
<evidence type="ECO:0000313" key="9">
    <source>
        <dbReference type="Proteomes" id="UP000053095"/>
    </source>
</evidence>
<dbReference type="InterPro" id="IPR016130">
    <property type="entry name" value="Tyr_Pase_AS"/>
</dbReference>
<evidence type="ECO:0000259" key="7">
    <source>
        <dbReference type="PROSITE" id="PS50056"/>
    </source>
</evidence>
<comment type="caution">
    <text evidence="8">The sequence shown here is derived from an EMBL/GenBank/DDBJ whole genome shotgun (WGS) entry which is preliminary data.</text>
</comment>
<reference evidence="9" key="1">
    <citation type="journal article" date="2015" name="Genome Announc.">
        <title>Draft genome sequence of Talaromyces cellulolyticus strain Y-94, a source of lignocellulosic biomass-degrading enzymes.</title>
        <authorList>
            <person name="Fujii T."/>
            <person name="Koike H."/>
            <person name="Sawayama S."/>
            <person name="Yano S."/>
            <person name="Inoue H."/>
        </authorList>
    </citation>
    <scope>NUCLEOTIDE SEQUENCE [LARGE SCALE GENOMIC DNA]</scope>
    <source>
        <strain evidence="9">Y-94</strain>
    </source>
</reference>
<dbReference type="CDD" id="cd18533">
    <property type="entry name" value="PTP_fungal"/>
    <property type="match status" value="1"/>
</dbReference>
<dbReference type="SUPFAM" id="SSF52799">
    <property type="entry name" value="(Phosphotyrosine protein) phosphatases II"/>
    <property type="match status" value="1"/>
</dbReference>
<evidence type="ECO:0000256" key="5">
    <source>
        <dbReference type="SAM" id="MobiDB-lite"/>
    </source>
</evidence>
<proteinExistence type="inferred from homology"/>
<evidence type="ECO:0000313" key="8">
    <source>
        <dbReference type="EMBL" id="GAM39273.1"/>
    </source>
</evidence>
<dbReference type="SMART" id="SM00194">
    <property type="entry name" value="PTPc"/>
    <property type="match status" value="1"/>
</dbReference>
<dbReference type="Pfam" id="PF00102">
    <property type="entry name" value="Y_phosphatase"/>
    <property type="match status" value="1"/>
</dbReference>
<dbReference type="GO" id="GO:0071949">
    <property type="term" value="F:FAD binding"/>
    <property type="evidence" value="ECO:0007669"/>
    <property type="project" value="InterPro"/>
</dbReference>
<protein>
    <submittedName>
        <fullName evidence="8">Uncharacterized protein</fullName>
    </submittedName>
</protein>
<feature type="compositionally biased region" description="Polar residues" evidence="5">
    <location>
        <begin position="210"/>
        <end position="242"/>
    </location>
</feature>
<dbReference type="GO" id="GO:0004725">
    <property type="term" value="F:protein tyrosine phosphatase activity"/>
    <property type="evidence" value="ECO:0007669"/>
    <property type="project" value="InterPro"/>
</dbReference>
<feature type="domain" description="Tyrosine specific protein phosphatases" evidence="7">
    <location>
        <begin position="599"/>
        <end position="680"/>
    </location>
</feature>
<sequence>MEFVREFLDRHSAILNFSTVKSVFGSLGVKTSRGFRNIKGSSLTAGNTKPSMKKWSSGRVVCVGDAVHPVSPYAAYGMGMAIEDGYFLARALDGVDLRDIKAVQAGFEIYEKERIGYVNHNMEFARFLGRFFHKIPWPLAKLRDLILDYTPALKYFMQTGYLEKTEIETMNLKELHSLAAKSPRFIVQRITIEPLHLVRLGRLQRPTAAPPTSTTGILDTPKSPSSSLSCPDLTSLQITSQHRGPPSPVSLNPPGDDSFSERAASRASSPTTTSGPRGRSRKIAATGKKASRKALSVLNRFRALHHKSSGKMAQSPIRIDTDIHGTKRGLPYDGSEGSDYLAVPDEDQVDTQTTASIPGLPPFLNLPYTEIRKKFEDLEWLQRSRIAEGAMSKDPSHRWAIDTSPEVRLRNRYQNVQAWANSRIRLKVPEGECDFINASPIVLKDSRTGDETRYIATQGPKVGVHLAHFWHMVFHESADVAVIVMLTQTVEAGREKCAQYFPLDEDDAVMNFPAEVDDSLASDQDTQEEEEEEQEKEGVDGSSSEISGSITLREHYFDEACRSEIRKLELQIGNESKVVWHFLFAGWADYSKPEGEERDALLQLLQRTAEKSSLDNPRIVHCSAGVGRTGTFIALDHLLRELDSGELLDPKYFNEDPIYDTVNQLREQRMMMVYNEMQLQFIYEVLREQSIRKLGGSLDDEMALDLRSPKVARLSSDENYTVSDKPELEPEGKEDTPSAESPVQSPVVSDDE</sequence>
<feature type="compositionally biased region" description="Basic and acidic residues" evidence="5">
    <location>
        <begin position="724"/>
        <end position="736"/>
    </location>
</feature>
<feature type="domain" description="Tyrosine-protein phosphatase" evidence="6">
    <location>
        <begin position="371"/>
        <end position="689"/>
    </location>
</feature>
<feature type="region of interest" description="Disordered" evidence="5">
    <location>
        <begin position="203"/>
        <end position="291"/>
    </location>
</feature>
<keyword evidence="2" id="KW-0285">Flavoprotein</keyword>
<comment type="similarity">
    <text evidence="1">Belongs to the protein-tyrosine phosphatase family. Non-receptor class subfamily.</text>
</comment>
<dbReference type="InterPro" id="IPR002938">
    <property type="entry name" value="FAD-bd"/>
</dbReference>
<dbReference type="Gene3D" id="3.90.190.10">
    <property type="entry name" value="Protein tyrosine phosphatase superfamily"/>
    <property type="match status" value="1"/>
</dbReference>
<dbReference type="InterPro" id="IPR050348">
    <property type="entry name" value="Protein-Tyr_Phosphatase"/>
</dbReference>
<accession>A0A6V8HDE2</accession>
<dbReference type="SMART" id="SM00404">
    <property type="entry name" value="PTPc_motif"/>
    <property type="match status" value="1"/>
</dbReference>
<dbReference type="PANTHER" id="PTHR19134">
    <property type="entry name" value="RECEPTOR-TYPE TYROSINE-PROTEIN PHOSPHATASE"/>
    <property type="match status" value="1"/>
</dbReference>
<keyword evidence="4" id="KW-0560">Oxidoreductase</keyword>
<dbReference type="PROSITE" id="PS00383">
    <property type="entry name" value="TYR_PHOSPHATASE_1"/>
    <property type="match status" value="1"/>
</dbReference>
<dbReference type="InterPro" id="IPR036188">
    <property type="entry name" value="FAD/NAD-bd_sf"/>
</dbReference>
<dbReference type="Pfam" id="PF01494">
    <property type="entry name" value="FAD_binding_3"/>
    <property type="match status" value="1"/>
</dbReference>
<dbReference type="PROSITE" id="PS50056">
    <property type="entry name" value="TYR_PHOSPHATASE_2"/>
    <property type="match status" value="1"/>
</dbReference>
<evidence type="ECO:0000256" key="3">
    <source>
        <dbReference type="ARBA" id="ARBA00022827"/>
    </source>
</evidence>
<organism evidence="8 9">
    <name type="scientific">Talaromyces pinophilus</name>
    <name type="common">Penicillium pinophilum</name>
    <dbReference type="NCBI Taxonomy" id="128442"/>
    <lineage>
        <taxon>Eukaryota</taxon>
        <taxon>Fungi</taxon>
        <taxon>Dikarya</taxon>
        <taxon>Ascomycota</taxon>
        <taxon>Pezizomycotina</taxon>
        <taxon>Eurotiomycetes</taxon>
        <taxon>Eurotiomycetidae</taxon>
        <taxon>Eurotiales</taxon>
        <taxon>Trichocomaceae</taxon>
        <taxon>Talaromyces</taxon>
        <taxon>Talaromyces sect. Talaromyces</taxon>
    </lineage>
</organism>
<dbReference type="Proteomes" id="UP000053095">
    <property type="component" value="Unassembled WGS sequence"/>
</dbReference>
<feature type="region of interest" description="Disordered" evidence="5">
    <location>
        <begin position="715"/>
        <end position="752"/>
    </location>
</feature>
<evidence type="ECO:0000256" key="4">
    <source>
        <dbReference type="ARBA" id="ARBA00023002"/>
    </source>
</evidence>
<keyword evidence="3" id="KW-0274">FAD</keyword>
<dbReference type="PRINTS" id="PR00700">
    <property type="entry name" value="PRTYPHPHTASE"/>
</dbReference>
<gene>
    <name evidence="8" type="ORF">TCE0_034f10686</name>
</gene>
<dbReference type="InterPro" id="IPR003595">
    <property type="entry name" value="Tyr_Pase_cat"/>
</dbReference>
<dbReference type="EMBL" id="DF933830">
    <property type="protein sequence ID" value="GAM39273.1"/>
    <property type="molecule type" value="Genomic_DNA"/>
</dbReference>
<dbReference type="InterPro" id="IPR000387">
    <property type="entry name" value="Tyr_Pase_dom"/>
</dbReference>
<evidence type="ECO:0000259" key="6">
    <source>
        <dbReference type="PROSITE" id="PS50055"/>
    </source>
</evidence>
<dbReference type="InterPro" id="IPR000242">
    <property type="entry name" value="PTP_cat"/>
</dbReference>
<dbReference type="InterPro" id="IPR029021">
    <property type="entry name" value="Prot-tyrosine_phosphatase-like"/>
</dbReference>
<dbReference type="PANTHER" id="PTHR19134:SF449">
    <property type="entry name" value="TYROSINE-PROTEIN PHOSPHATASE 1"/>
    <property type="match status" value="1"/>
</dbReference>
<name>A0A6V8HDE2_TALPI</name>
<dbReference type="AlphaFoldDB" id="A0A6V8HDE2"/>
<feature type="compositionally biased region" description="Acidic residues" evidence="5">
    <location>
        <begin position="519"/>
        <end position="535"/>
    </location>
</feature>
<feature type="compositionally biased region" description="Low complexity" evidence="5">
    <location>
        <begin position="265"/>
        <end position="277"/>
    </location>
</feature>
<dbReference type="SUPFAM" id="SSF51905">
    <property type="entry name" value="FAD/NAD(P)-binding domain"/>
    <property type="match status" value="1"/>
</dbReference>
<dbReference type="PROSITE" id="PS50055">
    <property type="entry name" value="TYR_PHOSPHATASE_PTP"/>
    <property type="match status" value="1"/>
</dbReference>
<evidence type="ECO:0000256" key="1">
    <source>
        <dbReference type="ARBA" id="ARBA00009649"/>
    </source>
</evidence>
<feature type="compositionally biased region" description="Polar residues" evidence="5">
    <location>
        <begin position="738"/>
        <end position="752"/>
    </location>
</feature>
<evidence type="ECO:0000256" key="2">
    <source>
        <dbReference type="ARBA" id="ARBA00022630"/>
    </source>
</evidence>